<dbReference type="Proteomes" id="UP001152607">
    <property type="component" value="Unassembled WGS sequence"/>
</dbReference>
<protein>
    <submittedName>
        <fullName evidence="2">Uncharacterized protein</fullName>
    </submittedName>
</protein>
<reference evidence="2" key="1">
    <citation type="submission" date="2023-01" db="EMBL/GenBank/DDBJ databases">
        <authorList>
            <person name="Van Ghelder C."/>
            <person name="Rancurel C."/>
        </authorList>
    </citation>
    <scope>NUCLEOTIDE SEQUENCE</scope>
    <source>
        <strain evidence="2">CNCM I-4278</strain>
    </source>
</reference>
<dbReference type="EMBL" id="CAOQHR010000006">
    <property type="protein sequence ID" value="CAI6336484.1"/>
    <property type="molecule type" value="Genomic_DNA"/>
</dbReference>
<feature type="region of interest" description="Disordered" evidence="1">
    <location>
        <begin position="64"/>
        <end position="90"/>
    </location>
</feature>
<comment type="caution">
    <text evidence="2">The sequence shown here is derived from an EMBL/GenBank/DDBJ whole genome shotgun (WGS) entry which is preliminary data.</text>
</comment>
<name>A0A9W4XLL3_9PLEO</name>
<evidence type="ECO:0000313" key="3">
    <source>
        <dbReference type="Proteomes" id="UP001152607"/>
    </source>
</evidence>
<proteinExistence type="predicted"/>
<feature type="region of interest" description="Disordered" evidence="1">
    <location>
        <begin position="1"/>
        <end position="25"/>
    </location>
</feature>
<feature type="compositionally biased region" description="Basic and acidic residues" evidence="1">
    <location>
        <begin position="1"/>
        <end position="19"/>
    </location>
</feature>
<gene>
    <name evidence="2" type="ORF">PDIGIT_LOCUS9586</name>
</gene>
<organism evidence="2 3">
    <name type="scientific">Periconia digitata</name>
    <dbReference type="NCBI Taxonomy" id="1303443"/>
    <lineage>
        <taxon>Eukaryota</taxon>
        <taxon>Fungi</taxon>
        <taxon>Dikarya</taxon>
        <taxon>Ascomycota</taxon>
        <taxon>Pezizomycotina</taxon>
        <taxon>Dothideomycetes</taxon>
        <taxon>Pleosporomycetidae</taxon>
        <taxon>Pleosporales</taxon>
        <taxon>Massarineae</taxon>
        <taxon>Periconiaceae</taxon>
        <taxon>Periconia</taxon>
    </lineage>
</organism>
<evidence type="ECO:0000313" key="2">
    <source>
        <dbReference type="EMBL" id="CAI6336484.1"/>
    </source>
</evidence>
<accession>A0A9W4XLL3</accession>
<sequence>MRFHHTELSWPPHTREKTACTRRLSRSRWRSLTARRCNLPYHNDQPIQASGKPCRMVHRSERAHVRIGQRPQASKQATGSNPSINRNHHS</sequence>
<dbReference type="AlphaFoldDB" id="A0A9W4XLL3"/>
<feature type="compositionally biased region" description="Polar residues" evidence="1">
    <location>
        <begin position="71"/>
        <end position="90"/>
    </location>
</feature>
<evidence type="ECO:0000256" key="1">
    <source>
        <dbReference type="SAM" id="MobiDB-lite"/>
    </source>
</evidence>
<keyword evidence="3" id="KW-1185">Reference proteome</keyword>